<dbReference type="Proteomes" id="UP001383192">
    <property type="component" value="Unassembled WGS sequence"/>
</dbReference>
<feature type="compositionally biased region" description="Acidic residues" evidence="1">
    <location>
        <begin position="1037"/>
        <end position="1046"/>
    </location>
</feature>
<dbReference type="Pfam" id="PF18803">
    <property type="entry name" value="CxC2"/>
    <property type="match status" value="1"/>
</dbReference>
<dbReference type="EMBL" id="JAYKXP010000089">
    <property type="protein sequence ID" value="KAK7028194.1"/>
    <property type="molecule type" value="Genomic_DNA"/>
</dbReference>
<evidence type="ECO:0000256" key="1">
    <source>
        <dbReference type="SAM" id="MobiDB-lite"/>
    </source>
</evidence>
<feature type="region of interest" description="Disordered" evidence="1">
    <location>
        <begin position="1015"/>
        <end position="1046"/>
    </location>
</feature>
<keyword evidence="4" id="KW-1185">Reference proteome</keyword>
<organism evidence="3 4">
    <name type="scientific">Paramarasmius palmivorus</name>
    <dbReference type="NCBI Taxonomy" id="297713"/>
    <lineage>
        <taxon>Eukaryota</taxon>
        <taxon>Fungi</taxon>
        <taxon>Dikarya</taxon>
        <taxon>Basidiomycota</taxon>
        <taxon>Agaricomycotina</taxon>
        <taxon>Agaricomycetes</taxon>
        <taxon>Agaricomycetidae</taxon>
        <taxon>Agaricales</taxon>
        <taxon>Marasmiineae</taxon>
        <taxon>Marasmiaceae</taxon>
        <taxon>Paramarasmius</taxon>
    </lineage>
</organism>
<reference evidence="3 4" key="1">
    <citation type="submission" date="2024-01" db="EMBL/GenBank/DDBJ databases">
        <title>A draft genome for a cacao thread blight-causing isolate of Paramarasmius palmivorus.</title>
        <authorList>
            <person name="Baruah I.K."/>
            <person name="Bukari Y."/>
            <person name="Amoako-Attah I."/>
            <person name="Meinhardt L.W."/>
            <person name="Bailey B.A."/>
            <person name="Cohen S.P."/>
        </authorList>
    </citation>
    <scope>NUCLEOTIDE SEQUENCE [LARGE SCALE GENOMIC DNA]</scope>
    <source>
        <strain evidence="3 4">GH-12</strain>
    </source>
</reference>
<gene>
    <name evidence="3" type="ORF">VNI00_014884</name>
</gene>
<feature type="compositionally biased region" description="Basic and acidic residues" evidence="1">
    <location>
        <begin position="1016"/>
        <end position="1028"/>
    </location>
</feature>
<proteinExistence type="predicted"/>
<name>A0AAW0BMX8_9AGAR</name>
<dbReference type="InterPro" id="IPR040521">
    <property type="entry name" value="KDZ"/>
</dbReference>
<feature type="region of interest" description="Disordered" evidence="1">
    <location>
        <begin position="549"/>
        <end position="581"/>
    </location>
</feature>
<dbReference type="PANTHER" id="PTHR33096">
    <property type="entry name" value="CXC2 DOMAIN-CONTAINING PROTEIN"/>
    <property type="match status" value="1"/>
</dbReference>
<evidence type="ECO:0000313" key="4">
    <source>
        <dbReference type="Proteomes" id="UP001383192"/>
    </source>
</evidence>
<protein>
    <recommendedName>
        <fullName evidence="2">CxC2-like cysteine cluster KDZ transposase-associated domain-containing protein</fullName>
    </recommendedName>
</protein>
<dbReference type="AlphaFoldDB" id="A0AAW0BMX8"/>
<feature type="domain" description="CxC2-like cysteine cluster KDZ transposase-associated" evidence="2">
    <location>
        <begin position="182"/>
        <end position="290"/>
    </location>
</feature>
<evidence type="ECO:0000313" key="3">
    <source>
        <dbReference type="EMBL" id="KAK7028194.1"/>
    </source>
</evidence>
<accession>A0AAW0BMX8</accession>
<sequence length="1046" mass="119939">MSNPRKRGRVLKSIPELSFAIEDTPHLRVASLSADGRRVKERRIDFTPPSPVKHRGSRLQVEQFTNFQDDIAMPGANEINNSDDELDDTEDVPARRSNVADNPLAEFKGKIFDYLKEFMQLEGRGSELRPCLCGQTEEAVYRCRDCSSGRLSCKPCLLKEHRCRPFHYVEMWNGAFFQRTTLKQLGLKIQLGHPQGHMCLMPQSSRSGFVVVDIDSIQEVDVQFCMCQEPEHVGEHWQQLIRYELFPATTHQPHTAFTFRLLRFFHTLTLQGKVTAYDFYYAIHKRTDGVDLGDLKNRYEAFTRVIRLWRHLKILKRGGMGNMAESSLQSIKRGGLAVRCLACPNPAVNLPDDWQLAASSQSFIYRKFIAVDACFRLKRRLISSEEQDPGLGTGYTYFVPQDEYRPFQKNSGEQKEVSHCLSDLAAISQANTKYSKGYATTGVVLCICARHEVVEPNGAVDLDKGEKYALTDYAISASQTLSDECLTRVLCYDIACQYHRNFFRRIPNLPDSVQMPVYEDRWEFAVPKLHIRGHGVDCQQNFSLHLQKGMGQSDGEGSERHWGNEGPVATSTREMGPGHRRDTIDDHFQSYSHQKRIGLGDLLGRRLYEAEKQEKVHAEEFTRFCESQQEHVAEWTKSVADWENGVSKDNPYVVPDLGDTEKDVRLAYAQAEAEEARKGVSALHEISPSAFMEMMLEIEEEQQLLLLDLRSQSYSTVHQKTELISRRARLHRAIGRIRNLQKVYTPLVLTATSLDLTNSSSEPELINILLPSDLEQSLLSNPEMKSWVEMELKFRRGQLRSSLHKVRSHVFIRRGLHQKRSMDVRGQRESTKARKQLARNDEMLNESKQRFQKAWNAAKALLGGRDDLIGYPYLTDDDVRPLEDPDLEVKRNVRKMKGTQFQEEQRKLLVPGESRKTTSWIWNQFDAEGDSSSMHAAIRLEWMKARARSLRWKEEVLLLKEEMRRTKVSLEHEAQEWLSRAAADTERNAISEGTTAYALRQAAIQRGLSTKFQAIWDKKRPEKKRKETSSAVPNDGSDSDSEEGDL</sequence>
<evidence type="ECO:0000259" key="2">
    <source>
        <dbReference type="Pfam" id="PF18803"/>
    </source>
</evidence>
<comment type="caution">
    <text evidence="3">The sequence shown here is derived from an EMBL/GenBank/DDBJ whole genome shotgun (WGS) entry which is preliminary data.</text>
</comment>
<dbReference type="PANTHER" id="PTHR33096:SF1">
    <property type="entry name" value="CXC1-LIKE CYSTEINE CLUSTER ASSOCIATED WITH KDZ TRANSPOSASES DOMAIN-CONTAINING PROTEIN"/>
    <property type="match status" value="1"/>
</dbReference>
<dbReference type="InterPro" id="IPR041457">
    <property type="entry name" value="CxC2_KDZ-assoc"/>
</dbReference>
<dbReference type="Pfam" id="PF18758">
    <property type="entry name" value="KDZ"/>
    <property type="match status" value="1"/>
</dbReference>